<organism evidence="1 2">
    <name type="scientific">Pleurodeles waltl</name>
    <name type="common">Iberian ribbed newt</name>
    <dbReference type="NCBI Taxonomy" id="8319"/>
    <lineage>
        <taxon>Eukaryota</taxon>
        <taxon>Metazoa</taxon>
        <taxon>Chordata</taxon>
        <taxon>Craniata</taxon>
        <taxon>Vertebrata</taxon>
        <taxon>Euteleostomi</taxon>
        <taxon>Amphibia</taxon>
        <taxon>Batrachia</taxon>
        <taxon>Caudata</taxon>
        <taxon>Salamandroidea</taxon>
        <taxon>Salamandridae</taxon>
        <taxon>Pleurodelinae</taxon>
        <taxon>Pleurodeles</taxon>
    </lineage>
</organism>
<evidence type="ECO:0000313" key="2">
    <source>
        <dbReference type="Proteomes" id="UP001066276"/>
    </source>
</evidence>
<comment type="caution">
    <text evidence="1">The sequence shown here is derived from an EMBL/GenBank/DDBJ whole genome shotgun (WGS) entry which is preliminary data.</text>
</comment>
<gene>
    <name evidence="1" type="ORF">NDU88_006335</name>
</gene>
<reference evidence="1" key="1">
    <citation type="journal article" date="2022" name="bioRxiv">
        <title>Sequencing and chromosome-scale assembly of the giantPleurodeles waltlgenome.</title>
        <authorList>
            <person name="Brown T."/>
            <person name="Elewa A."/>
            <person name="Iarovenko S."/>
            <person name="Subramanian E."/>
            <person name="Araus A.J."/>
            <person name="Petzold A."/>
            <person name="Susuki M."/>
            <person name="Suzuki K.-i.T."/>
            <person name="Hayashi T."/>
            <person name="Toyoda A."/>
            <person name="Oliveira C."/>
            <person name="Osipova E."/>
            <person name="Leigh N.D."/>
            <person name="Simon A."/>
            <person name="Yun M.H."/>
        </authorList>
    </citation>
    <scope>NUCLEOTIDE SEQUENCE</scope>
    <source>
        <strain evidence="1">20211129_DDA</strain>
        <tissue evidence="1">Liver</tissue>
    </source>
</reference>
<keyword evidence="2" id="KW-1185">Reference proteome</keyword>
<name>A0AAV7WC85_PLEWA</name>
<evidence type="ECO:0000313" key="1">
    <source>
        <dbReference type="EMBL" id="KAJ1210973.1"/>
    </source>
</evidence>
<dbReference type="EMBL" id="JANPWB010000002">
    <property type="protein sequence ID" value="KAJ1210973.1"/>
    <property type="molecule type" value="Genomic_DNA"/>
</dbReference>
<dbReference type="Proteomes" id="UP001066276">
    <property type="component" value="Chromosome 1_2"/>
</dbReference>
<accession>A0AAV7WC85</accession>
<proteinExistence type="predicted"/>
<protein>
    <submittedName>
        <fullName evidence="1">Uncharacterized protein</fullName>
    </submittedName>
</protein>
<dbReference type="AlphaFoldDB" id="A0AAV7WC85"/>
<sequence length="140" mass="15564">MQSIRPVLRNNVVQKENLIWSCGVQHGNPNPESSFLAFPQHLVMKSPSGHISHCNMRSAKAEQLGFQAAFEALHTRQLKYVQITCMGAILKSGGLPPSHLLLCPSPLKFGKPVCDWLPLYTMQSVALVTDAIIFSWQPKQ</sequence>